<dbReference type="GO" id="GO:0005524">
    <property type="term" value="F:ATP binding"/>
    <property type="evidence" value="ECO:0007669"/>
    <property type="project" value="UniProtKB-KW"/>
</dbReference>
<keyword evidence="7" id="KW-1185">Reference proteome</keyword>
<protein>
    <submittedName>
        <fullName evidence="6">Peptide/nickel transport system ATP-binding protein</fullName>
    </submittedName>
</protein>
<evidence type="ECO:0000256" key="2">
    <source>
        <dbReference type="ARBA" id="ARBA00022448"/>
    </source>
</evidence>
<dbReference type="PANTHER" id="PTHR43776">
    <property type="entry name" value="TRANSPORT ATP-BINDING PROTEIN"/>
    <property type="match status" value="1"/>
</dbReference>
<comment type="caution">
    <text evidence="6">The sequence shown here is derived from an EMBL/GenBank/DDBJ whole genome shotgun (WGS) entry which is preliminary data.</text>
</comment>
<reference evidence="6 7" key="1">
    <citation type="submission" date="2018-03" db="EMBL/GenBank/DDBJ databases">
        <title>Genomic Encyclopedia of Archaeal and Bacterial Type Strains, Phase II (KMG-II): from individual species to whole genera.</title>
        <authorList>
            <person name="Goeker M."/>
        </authorList>
    </citation>
    <scope>NUCLEOTIDE SEQUENCE [LARGE SCALE GENOMIC DNA]</scope>
    <source>
        <strain evidence="6 7">DSM 100065</strain>
    </source>
</reference>
<dbReference type="GO" id="GO:0016887">
    <property type="term" value="F:ATP hydrolysis activity"/>
    <property type="evidence" value="ECO:0007669"/>
    <property type="project" value="InterPro"/>
</dbReference>
<accession>A0A2T0ZZA2</accession>
<dbReference type="InterPro" id="IPR003593">
    <property type="entry name" value="AAA+_ATPase"/>
</dbReference>
<gene>
    <name evidence="6" type="ORF">CLV47_10848</name>
</gene>
<evidence type="ECO:0000256" key="4">
    <source>
        <dbReference type="ARBA" id="ARBA00022840"/>
    </source>
</evidence>
<dbReference type="Proteomes" id="UP000237752">
    <property type="component" value="Unassembled WGS sequence"/>
</dbReference>
<keyword evidence="2" id="KW-0813">Transport</keyword>
<dbReference type="SUPFAM" id="SSF52540">
    <property type="entry name" value="P-loop containing nucleoside triphosphate hydrolases"/>
    <property type="match status" value="2"/>
</dbReference>
<keyword evidence="3" id="KW-0547">Nucleotide-binding</keyword>
<dbReference type="PROSITE" id="PS50893">
    <property type="entry name" value="ABC_TRANSPORTER_2"/>
    <property type="match status" value="2"/>
</dbReference>
<dbReference type="AlphaFoldDB" id="A0A2T0ZZA2"/>
<dbReference type="GO" id="GO:0015833">
    <property type="term" value="P:peptide transport"/>
    <property type="evidence" value="ECO:0007669"/>
    <property type="project" value="InterPro"/>
</dbReference>
<evidence type="ECO:0000256" key="3">
    <source>
        <dbReference type="ARBA" id="ARBA00022741"/>
    </source>
</evidence>
<dbReference type="SMART" id="SM00382">
    <property type="entry name" value="AAA"/>
    <property type="match status" value="2"/>
</dbReference>
<organism evidence="6 7">
    <name type="scientific">Antricoccus suffuscus</name>
    <dbReference type="NCBI Taxonomy" id="1629062"/>
    <lineage>
        <taxon>Bacteria</taxon>
        <taxon>Bacillati</taxon>
        <taxon>Actinomycetota</taxon>
        <taxon>Actinomycetes</taxon>
        <taxon>Geodermatophilales</taxon>
        <taxon>Antricoccaceae</taxon>
        <taxon>Antricoccus</taxon>
    </lineage>
</organism>
<dbReference type="GO" id="GO:0055085">
    <property type="term" value="P:transmembrane transport"/>
    <property type="evidence" value="ECO:0007669"/>
    <property type="project" value="UniProtKB-ARBA"/>
</dbReference>
<evidence type="ECO:0000313" key="6">
    <source>
        <dbReference type="EMBL" id="PRZ41689.1"/>
    </source>
</evidence>
<dbReference type="PROSITE" id="PS00211">
    <property type="entry name" value="ABC_TRANSPORTER_1"/>
    <property type="match status" value="2"/>
</dbReference>
<dbReference type="PANTHER" id="PTHR43776:SF7">
    <property type="entry name" value="D,D-DIPEPTIDE TRANSPORT ATP-BINDING PROTEIN DDPF-RELATED"/>
    <property type="match status" value="1"/>
</dbReference>
<dbReference type="InterPro" id="IPR003439">
    <property type="entry name" value="ABC_transporter-like_ATP-bd"/>
</dbReference>
<feature type="domain" description="ABC transporter" evidence="5">
    <location>
        <begin position="341"/>
        <end position="579"/>
    </location>
</feature>
<sequence length="604" mass="65557">MTTNPTLDVQDLQITGRPSDAQIVRQISLQVLPGEVLGVVGESGSGKTTLGLALLNYCKSGTYISAGSIVIDGNEITALQGNDLQALRGGTVAYIPQSPAAALNPALRIGTQLDECMPATTSPSDRAQRIREVMKEVALPEGREFLRRYPHQLSGGQQQRIAIAMAFVSRPRLIVLDEPTTGLDVTTQATVLQTVRELCQMYQCAAVYISHDMAVVAELVDHIAVMYSGSVVEFGPMEQVLARPQHPYTNRLLLAVPDLHAARPMVGIGGYAPSPMNRPGGCDFAPRCPLAEEACRTSAPEPRTIGERSFARCHRIGVPLPPPEHHTLPPETKDQSAEVLLDAKNIRGRYGKLVVLEDVSIQLRAGECLALLGESGSGKTTLSRIIAGLHREFDGDLTFRDEALAASSFSRTPTQRGRIQYIFQDPYESLNPRRTVRELVLQPLRALKQKVADPESLVAESLERVALRADMAGRYPDQLSGGERQRVAVARALVTKPEVLICDEITSALDVSVQSSLIELLQSLQIGMGLSLLFITHNIALVRNIAQRVAVLQDGEIVEVSDVKHAFTDSAHPYTRSLITSTPNLRLPQSALPVSLPARQQGDS</sequence>
<dbReference type="EMBL" id="PVUE01000008">
    <property type="protein sequence ID" value="PRZ41689.1"/>
    <property type="molecule type" value="Genomic_DNA"/>
</dbReference>
<dbReference type="Pfam" id="PF08352">
    <property type="entry name" value="oligo_HPY"/>
    <property type="match status" value="2"/>
</dbReference>
<dbReference type="Pfam" id="PF00005">
    <property type="entry name" value="ABC_tran"/>
    <property type="match status" value="2"/>
</dbReference>
<dbReference type="Gene3D" id="3.40.50.300">
    <property type="entry name" value="P-loop containing nucleotide triphosphate hydrolases"/>
    <property type="match status" value="2"/>
</dbReference>
<dbReference type="InterPro" id="IPR027417">
    <property type="entry name" value="P-loop_NTPase"/>
</dbReference>
<proteinExistence type="inferred from homology"/>
<dbReference type="NCBIfam" id="NF008453">
    <property type="entry name" value="PRK11308.1"/>
    <property type="match status" value="2"/>
</dbReference>
<dbReference type="InterPro" id="IPR050319">
    <property type="entry name" value="ABC_transp_ATP-bind"/>
</dbReference>
<keyword evidence="4 6" id="KW-0067">ATP-binding</keyword>
<dbReference type="OrthoDB" id="4008250at2"/>
<feature type="domain" description="ABC transporter" evidence="5">
    <location>
        <begin position="7"/>
        <end position="253"/>
    </location>
</feature>
<evidence type="ECO:0000256" key="1">
    <source>
        <dbReference type="ARBA" id="ARBA00005417"/>
    </source>
</evidence>
<evidence type="ECO:0000313" key="7">
    <source>
        <dbReference type="Proteomes" id="UP000237752"/>
    </source>
</evidence>
<dbReference type="InterPro" id="IPR013563">
    <property type="entry name" value="Oligopep_ABC_C"/>
</dbReference>
<dbReference type="FunFam" id="3.40.50.300:FF:000016">
    <property type="entry name" value="Oligopeptide ABC transporter ATP-binding component"/>
    <property type="match status" value="1"/>
</dbReference>
<evidence type="ECO:0000259" key="5">
    <source>
        <dbReference type="PROSITE" id="PS50893"/>
    </source>
</evidence>
<name>A0A2T0ZZA2_9ACTN</name>
<comment type="similarity">
    <text evidence="1">Belongs to the ABC transporter superfamily.</text>
</comment>
<dbReference type="RefSeq" id="WP_106349086.1">
    <property type="nucleotide sequence ID" value="NZ_PVUE01000008.1"/>
</dbReference>
<dbReference type="InterPro" id="IPR017871">
    <property type="entry name" value="ABC_transporter-like_CS"/>
</dbReference>
<dbReference type="NCBIfam" id="TIGR01727">
    <property type="entry name" value="oligo_HPY"/>
    <property type="match status" value="1"/>
</dbReference>
<dbReference type="CDD" id="cd03257">
    <property type="entry name" value="ABC_NikE_OppD_transporters"/>
    <property type="match status" value="2"/>
</dbReference>